<evidence type="ECO:0000256" key="2">
    <source>
        <dbReference type="SAM" id="Phobius"/>
    </source>
</evidence>
<evidence type="ECO:0000313" key="3">
    <source>
        <dbReference type="EMBL" id="MBD1548772.1"/>
    </source>
</evidence>
<accession>A0A926NWR8</accession>
<keyword evidence="2" id="KW-0812">Transmembrane</keyword>
<proteinExistence type="predicted"/>
<organism evidence="3 4">
    <name type="scientific">Roseibium aggregatum</name>
    <dbReference type="NCBI Taxonomy" id="187304"/>
    <lineage>
        <taxon>Bacteria</taxon>
        <taxon>Pseudomonadati</taxon>
        <taxon>Pseudomonadota</taxon>
        <taxon>Alphaproteobacteria</taxon>
        <taxon>Hyphomicrobiales</taxon>
        <taxon>Stappiaceae</taxon>
        <taxon>Roseibium</taxon>
    </lineage>
</organism>
<name>A0A926NWR8_9HYPH</name>
<feature type="region of interest" description="Disordered" evidence="1">
    <location>
        <begin position="1"/>
        <end position="35"/>
    </location>
</feature>
<keyword evidence="2" id="KW-1133">Transmembrane helix</keyword>
<dbReference type="Proteomes" id="UP000598467">
    <property type="component" value="Unassembled WGS sequence"/>
</dbReference>
<feature type="transmembrane region" description="Helical" evidence="2">
    <location>
        <begin position="46"/>
        <end position="66"/>
    </location>
</feature>
<dbReference type="EMBL" id="JABFCZ010000026">
    <property type="protein sequence ID" value="MBD1548772.1"/>
    <property type="molecule type" value="Genomic_DNA"/>
</dbReference>
<evidence type="ECO:0000313" key="4">
    <source>
        <dbReference type="Proteomes" id="UP000598467"/>
    </source>
</evidence>
<dbReference type="AlphaFoldDB" id="A0A926NWR8"/>
<dbReference type="RefSeq" id="WP_190293462.1">
    <property type="nucleotide sequence ID" value="NZ_JABFCZ010000026.1"/>
</dbReference>
<gene>
    <name evidence="3" type="ORF">HK439_21110</name>
</gene>
<sequence>MSDSARNNDPERMAETNRLNRDIAQEAGTDSELESIVPPVSQTGNWWRIGAAICLVLVLLIIASFFI</sequence>
<comment type="caution">
    <text evidence="3">The sequence shown here is derived from an EMBL/GenBank/DDBJ whole genome shotgun (WGS) entry which is preliminary data.</text>
</comment>
<reference evidence="3" key="1">
    <citation type="submission" date="2020-05" db="EMBL/GenBank/DDBJ databases">
        <title>Identification of trans-AT polyketide cluster in two marine bacteria, producers of a novel glutaramide-containing polyketide sesbanimide D and analogs.</title>
        <authorList>
            <person name="Kacar D."/>
            <person name="Rodriguez P."/>
            <person name="Canedo L."/>
            <person name="Gonzalez E."/>
            <person name="Galan B."/>
            <person name="De La Calle F."/>
            <person name="Garcia J.L."/>
        </authorList>
    </citation>
    <scope>NUCLEOTIDE SEQUENCE</scope>
    <source>
        <strain evidence="3">PHM038</strain>
    </source>
</reference>
<evidence type="ECO:0000256" key="1">
    <source>
        <dbReference type="SAM" id="MobiDB-lite"/>
    </source>
</evidence>
<protein>
    <submittedName>
        <fullName evidence="3">Uncharacterized protein</fullName>
    </submittedName>
</protein>
<feature type="compositionally biased region" description="Basic and acidic residues" evidence="1">
    <location>
        <begin position="1"/>
        <end position="24"/>
    </location>
</feature>
<keyword evidence="2" id="KW-0472">Membrane</keyword>